<dbReference type="EMBL" id="AP014936">
    <property type="protein sequence ID" value="BAU49138.1"/>
    <property type="molecule type" value="Genomic_DNA"/>
</dbReference>
<evidence type="ECO:0000256" key="1">
    <source>
        <dbReference type="SAM" id="MobiDB-lite"/>
    </source>
</evidence>
<feature type="compositionally biased region" description="Gly residues" evidence="1">
    <location>
        <begin position="173"/>
        <end position="189"/>
    </location>
</feature>
<gene>
    <name evidence="2" type="ORF">SVA_2590</name>
</gene>
<proteinExistence type="predicted"/>
<feature type="region of interest" description="Disordered" evidence="1">
    <location>
        <begin position="1"/>
        <end position="32"/>
    </location>
</feature>
<feature type="region of interest" description="Disordered" evidence="1">
    <location>
        <begin position="163"/>
        <end position="189"/>
    </location>
</feature>
<name>A0A1B4V6J7_9GAMM</name>
<dbReference type="AlphaFoldDB" id="A0A1B4V6J7"/>
<evidence type="ECO:0000313" key="3">
    <source>
        <dbReference type="Proteomes" id="UP000218899"/>
    </source>
</evidence>
<accession>A0A1B4V6J7</accession>
<evidence type="ECO:0000313" key="2">
    <source>
        <dbReference type="EMBL" id="BAU49138.1"/>
    </source>
</evidence>
<evidence type="ECO:0008006" key="4">
    <source>
        <dbReference type="Google" id="ProtNLM"/>
    </source>
</evidence>
<dbReference type="Proteomes" id="UP000218899">
    <property type="component" value="Chromosome"/>
</dbReference>
<sequence>MAITRIHREPPGSTRNARGHAACSRRKWRTSPNLDEAHQSLAGTPLSPDPIACVDVEAVHSTKTTAPGDAASFDHVLIKEVSMNATRKVFLTLAFCAVPMAAFAADVGSGARDIPGGSSDWPSFSEIDTNNSGLIEQGEAESVRGLGFVSSDTNGDALLDRQEYEAARRGTPVTGGDGGGAPTVSGGGR</sequence>
<keyword evidence="3" id="KW-1185">Reference proteome</keyword>
<feature type="compositionally biased region" description="Basic and acidic residues" evidence="1">
    <location>
        <begin position="1"/>
        <end position="10"/>
    </location>
</feature>
<protein>
    <recommendedName>
        <fullName evidence="4">EF-hand domain-containing protein</fullName>
    </recommendedName>
</protein>
<dbReference type="KEGG" id="sva:SVA_2590"/>
<reference evidence="2 3" key="1">
    <citation type="submission" date="2015-08" db="EMBL/GenBank/DDBJ databases">
        <title>Complete genome sequence of Sulfurifustis variabilis.</title>
        <authorList>
            <person name="Miura A."/>
            <person name="Kojima H."/>
            <person name="Fukui M."/>
        </authorList>
    </citation>
    <scope>NUCLEOTIDE SEQUENCE [LARGE SCALE GENOMIC DNA]</scope>
    <source>
        <strain evidence="3">skN76</strain>
    </source>
</reference>
<organism evidence="2 3">
    <name type="scientific">Sulfurifustis variabilis</name>
    <dbReference type="NCBI Taxonomy" id="1675686"/>
    <lineage>
        <taxon>Bacteria</taxon>
        <taxon>Pseudomonadati</taxon>
        <taxon>Pseudomonadota</taxon>
        <taxon>Gammaproteobacteria</taxon>
        <taxon>Acidiferrobacterales</taxon>
        <taxon>Acidiferrobacteraceae</taxon>
        <taxon>Sulfurifustis</taxon>
    </lineage>
</organism>